<proteinExistence type="inferred from homology"/>
<accession>A0A6S8R4Z0</accession>
<dbReference type="Gene3D" id="2.60.40.640">
    <property type="match status" value="2"/>
</dbReference>
<dbReference type="EMBL" id="HBIW01001708">
    <property type="protein sequence ID" value="CAE0686032.1"/>
    <property type="molecule type" value="Transcribed_RNA"/>
</dbReference>
<reference evidence="5" key="2">
    <citation type="submission" date="2021-11" db="EMBL/GenBank/DDBJ databases">
        <authorList>
            <consortium name="Genoscope - CEA"/>
            <person name="William W."/>
        </authorList>
    </citation>
    <scope>NUCLEOTIDE SEQUENCE</scope>
</reference>
<keyword evidence="6" id="KW-1185">Reference proteome</keyword>
<evidence type="ECO:0008006" key="7">
    <source>
        <dbReference type="Google" id="ProtNLM"/>
    </source>
</evidence>
<keyword evidence="2" id="KW-0813">Transport</keyword>
<evidence type="ECO:0000313" key="6">
    <source>
        <dbReference type="Proteomes" id="UP000789595"/>
    </source>
</evidence>
<name>A0A6S8R4Z0_9STRA</name>
<comment type="similarity">
    <text evidence="1">Belongs to the VPS26 family.</text>
</comment>
<dbReference type="OrthoDB" id="3821113at2759"/>
<evidence type="ECO:0000256" key="1">
    <source>
        <dbReference type="ARBA" id="ARBA00009100"/>
    </source>
</evidence>
<dbReference type="GO" id="GO:0006886">
    <property type="term" value="P:intracellular protein transport"/>
    <property type="evidence" value="ECO:0007669"/>
    <property type="project" value="InterPro"/>
</dbReference>
<dbReference type="GO" id="GO:0030904">
    <property type="term" value="C:retromer complex"/>
    <property type="evidence" value="ECO:0007669"/>
    <property type="project" value="UniProtKB-ARBA"/>
</dbReference>
<protein>
    <recommendedName>
        <fullName evidence="7">Vacuolar protein sorting-associated protein 26</fullName>
    </recommendedName>
</protein>
<dbReference type="EMBL" id="CAKKNE010000002">
    <property type="protein sequence ID" value="CAH0369984.1"/>
    <property type="molecule type" value="Genomic_DNA"/>
</dbReference>
<gene>
    <name evidence="4" type="ORF">PCAL00307_LOCUS1466</name>
    <name evidence="5" type="ORF">PECAL_2P31310</name>
</gene>
<sequence length="296" mass="33915">MASLLGYGKSDDRISVTFDGDAQRPRRRLSPNATPAPVFAAVEPVTGVVEIRVPAGKRLEHQGIKIECVGQIELFHDRGTYYDFTCVLRELDVPGVLMGQQRYAFDLSHAEKPYESYNGLNVRLRYFVRVTVTRGYASSLIKEQEFIVQVSQPAPETNTPVKMEVGIEECLHIEFEYDKSKYHLADVVVGKVYFLLVRIKIKHMELAVIRREAAGAGPNQHNESETITKYEVMDGAPVRGECVPIRLFLRNFNLTPTYRGINNKFSVRYYLNLVLVDQEERRYFKQQEITLYRAAE</sequence>
<dbReference type="PANTHER" id="PTHR12233">
    <property type="entry name" value="VACUOLAR PROTEIN SORTING 26 RELATED"/>
    <property type="match status" value="1"/>
</dbReference>
<dbReference type="InterPro" id="IPR014752">
    <property type="entry name" value="Arrestin-like_C"/>
</dbReference>
<evidence type="ECO:0000256" key="2">
    <source>
        <dbReference type="ARBA" id="ARBA00022448"/>
    </source>
</evidence>
<dbReference type="InterPro" id="IPR028934">
    <property type="entry name" value="Vps26-related"/>
</dbReference>
<keyword evidence="3" id="KW-0653">Protein transport</keyword>
<dbReference type="Proteomes" id="UP000789595">
    <property type="component" value="Unassembled WGS sequence"/>
</dbReference>
<evidence type="ECO:0000313" key="4">
    <source>
        <dbReference type="EMBL" id="CAE0686032.1"/>
    </source>
</evidence>
<dbReference type="AlphaFoldDB" id="A0A6S8R4Z0"/>
<dbReference type="FunFam" id="2.60.40.640:FF:000015">
    <property type="entry name" value="Vacuolar protein sorting-associated protein 26"/>
    <property type="match status" value="1"/>
</dbReference>
<organism evidence="4">
    <name type="scientific">Pelagomonas calceolata</name>
    <dbReference type="NCBI Taxonomy" id="35677"/>
    <lineage>
        <taxon>Eukaryota</taxon>
        <taxon>Sar</taxon>
        <taxon>Stramenopiles</taxon>
        <taxon>Ochrophyta</taxon>
        <taxon>Pelagophyceae</taxon>
        <taxon>Pelagomonadales</taxon>
        <taxon>Pelagomonadaceae</taxon>
        <taxon>Pelagomonas</taxon>
    </lineage>
</organism>
<evidence type="ECO:0000256" key="3">
    <source>
        <dbReference type="ARBA" id="ARBA00022927"/>
    </source>
</evidence>
<evidence type="ECO:0000313" key="5">
    <source>
        <dbReference type="EMBL" id="CAH0369984.1"/>
    </source>
</evidence>
<reference evidence="4" key="1">
    <citation type="submission" date="2021-01" db="EMBL/GenBank/DDBJ databases">
        <authorList>
            <person name="Corre E."/>
            <person name="Pelletier E."/>
            <person name="Niang G."/>
            <person name="Scheremetjew M."/>
            <person name="Finn R."/>
            <person name="Kale V."/>
            <person name="Holt S."/>
            <person name="Cochrane G."/>
            <person name="Meng A."/>
            <person name="Brown T."/>
            <person name="Cohen L."/>
        </authorList>
    </citation>
    <scope>NUCLEOTIDE SEQUENCE</scope>
    <source>
        <strain evidence="4">CCMP1756</strain>
    </source>
</reference>
<dbReference type="Pfam" id="PF03643">
    <property type="entry name" value="Vps26"/>
    <property type="match status" value="1"/>
</dbReference>